<evidence type="ECO:0000313" key="2">
    <source>
        <dbReference type="EMBL" id="KAJ4831569.1"/>
    </source>
</evidence>
<sequence>MATNMLNELSPDKETWNIEVRVVRLWESLNYKMQDQVISLELIICDEEGTVMHAVANKMQVKRFCSKFQEGKAYRLSKFKVLMQASQYRPVTHVIKLQFLAFTKVEGIQCGTDRIPLHMFQFADSALIFERCNTTTFLTDILGMLTFISPLEPFVTRRDCHGNKMLYPCRGHKYRVTLWGKQAEMVSEVLVHKVEGHLVLALTLLLSKMYLRENILSSTNTTKVYLNPDIPERKQLLVRYKVEIVVVDKIGEMTLTLFDCEVKRLIRMSAVELLECMDGEKHKLPAQIESVVEKEMVFQVKITPYNRKYEWQYLTVSKIFLADEMLMCSGENGVSEGGSEYTLFPGGTIDGQNYVVKRGRLATHDDEPNPRQNHFDRMPEAILLQIICITVAGCDQSFGAIWQT</sequence>
<organism evidence="2 3">
    <name type="scientific">Turnera subulata</name>
    <dbReference type="NCBI Taxonomy" id="218843"/>
    <lineage>
        <taxon>Eukaryota</taxon>
        <taxon>Viridiplantae</taxon>
        <taxon>Streptophyta</taxon>
        <taxon>Embryophyta</taxon>
        <taxon>Tracheophyta</taxon>
        <taxon>Spermatophyta</taxon>
        <taxon>Magnoliopsida</taxon>
        <taxon>eudicotyledons</taxon>
        <taxon>Gunneridae</taxon>
        <taxon>Pentapetalae</taxon>
        <taxon>rosids</taxon>
        <taxon>fabids</taxon>
        <taxon>Malpighiales</taxon>
        <taxon>Passifloraceae</taxon>
        <taxon>Turnera</taxon>
    </lineage>
</organism>
<accession>A0A9Q0J7V0</accession>
<keyword evidence="3" id="KW-1185">Reference proteome</keyword>
<dbReference type="SUPFAM" id="SSF50249">
    <property type="entry name" value="Nucleic acid-binding proteins"/>
    <property type="match status" value="3"/>
</dbReference>
<dbReference type="PANTHER" id="PTHR47165">
    <property type="entry name" value="OS03G0429900 PROTEIN"/>
    <property type="match status" value="1"/>
</dbReference>
<reference evidence="2" key="2">
    <citation type="journal article" date="2023" name="Plants (Basel)">
        <title>Annotation of the Turnera subulata (Passifloraceae) Draft Genome Reveals the S-Locus Evolved after the Divergence of Turneroideae from Passifloroideae in a Stepwise Manner.</title>
        <authorList>
            <person name="Henning P.M."/>
            <person name="Roalson E.H."/>
            <person name="Mir W."/>
            <person name="McCubbin A.G."/>
            <person name="Shore J.S."/>
        </authorList>
    </citation>
    <scope>NUCLEOTIDE SEQUENCE</scope>
    <source>
        <strain evidence="2">F60SS</strain>
    </source>
</reference>
<feature type="domain" description="Replication protein A 70 kDa DNA-binding subunit B/D first OB fold" evidence="1">
    <location>
        <begin position="4"/>
        <end position="106"/>
    </location>
</feature>
<dbReference type="Gene3D" id="2.40.50.140">
    <property type="entry name" value="Nucleic acid-binding proteins"/>
    <property type="match status" value="2"/>
</dbReference>
<evidence type="ECO:0000259" key="1">
    <source>
        <dbReference type="Pfam" id="PF02721"/>
    </source>
</evidence>
<dbReference type="CDD" id="cd04480">
    <property type="entry name" value="RPA1_DBD_A_like"/>
    <property type="match status" value="1"/>
</dbReference>
<dbReference type="Pfam" id="PF02721">
    <property type="entry name" value="DUF223"/>
    <property type="match status" value="1"/>
</dbReference>
<comment type="caution">
    <text evidence="2">The sequence shown here is derived from an EMBL/GenBank/DDBJ whole genome shotgun (WGS) entry which is preliminary data.</text>
</comment>
<name>A0A9Q0J7V0_9ROSI</name>
<dbReference type="OrthoDB" id="1931061at2759"/>
<proteinExistence type="predicted"/>
<gene>
    <name evidence="2" type="ORF">Tsubulata_008713</name>
</gene>
<dbReference type="AlphaFoldDB" id="A0A9Q0J7V0"/>
<dbReference type="PANTHER" id="PTHR47165:SF4">
    <property type="entry name" value="OS03G0429900 PROTEIN"/>
    <property type="match status" value="1"/>
</dbReference>
<dbReference type="Proteomes" id="UP001141552">
    <property type="component" value="Unassembled WGS sequence"/>
</dbReference>
<protein>
    <recommendedName>
        <fullName evidence="1">Replication protein A 70 kDa DNA-binding subunit B/D first OB fold domain-containing protein</fullName>
    </recommendedName>
</protein>
<dbReference type="EMBL" id="JAKUCV010005334">
    <property type="protein sequence ID" value="KAJ4831569.1"/>
    <property type="molecule type" value="Genomic_DNA"/>
</dbReference>
<dbReference type="InterPro" id="IPR012340">
    <property type="entry name" value="NA-bd_OB-fold"/>
</dbReference>
<reference evidence="2" key="1">
    <citation type="submission" date="2022-02" db="EMBL/GenBank/DDBJ databases">
        <authorList>
            <person name="Henning P.M."/>
            <person name="McCubbin A.G."/>
            <person name="Shore J.S."/>
        </authorList>
    </citation>
    <scope>NUCLEOTIDE SEQUENCE</scope>
    <source>
        <strain evidence="2">F60SS</strain>
        <tissue evidence="2">Leaves</tissue>
    </source>
</reference>
<evidence type="ECO:0000313" key="3">
    <source>
        <dbReference type="Proteomes" id="UP001141552"/>
    </source>
</evidence>
<dbReference type="InterPro" id="IPR003871">
    <property type="entry name" value="RFA1B/D_OB_1st"/>
</dbReference>